<proteinExistence type="predicted"/>
<accession>F5ZB75</accession>
<dbReference type="Proteomes" id="UP000000683">
    <property type="component" value="Chromosome"/>
</dbReference>
<reference evidence="1 2" key="1">
    <citation type="journal article" date="2011" name="J. Bacteriol.">
        <title>Complete genome sequence of the polycyclic aromatic hydrocarbon-degrading bacterium Alteromonas sp. strain SN2.</title>
        <authorList>
            <person name="Jin H.M."/>
            <person name="Jeong H."/>
            <person name="Moon E.J."/>
            <person name="Math R.K."/>
            <person name="Lee K."/>
            <person name="Kim H.J."/>
            <person name="Jeon C.O."/>
            <person name="Oh T.K."/>
            <person name="Kim J.F."/>
        </authorList>
    </citation>
    <scope>NUCLEOTIDE SEQUENCE [LARGE SCALE GENOMIC DNA]</scope>
    <source>
        <strain evidence="2">JCM 17741 / KACC 18427 / KCTC 11700BP / SN2</strain>
    </source>
</reference>
<name>F5ZB75_ALTNA</name>
<dbReference type="RefSeq" id="WP_013783608.1">
    <property type="nucleotide sequence ID" value="NC_015554.1"/>
</dbReference>
<dbReference type="HOGENOM" id="CLU_882389_0_0_6"/>
<organism evidence="1 2">
    <name type="scientific">Alteromonas naphthalenivorans</name>
    <dbReference type="NCBI Taxonomy" id="715451"/>
    <lineage>
        <taxon>Bacteria</taxon>
        <taxon>Pseudomonadati</taxon>
        <taxon>Pseudomonadota</taxon>
        <taxon>Gammaproteobacteria</taxon>
        <taxon>Alteromonadales</taxon>
        <taxon>Alteromonadaceae</taxon>
        <taxon>Alteromonas/Salinimonas group</taxon>
        <taxon>Alteromonas</taxon>
    </lineage>
</organism>
<dbReference type="eggNOG" id="ENOG502ZA4P">
    <property type="taxonomic scope" value="Bacteria"/>
</dbReference>
<dbReference type="EMBL" id="CP002339">
    <property type="protein sequence ID" value="AEF02668.1"/>
    <property type="molecule type" value="Genomic_DNA"/>
</dbReference>
<dbReference type="AlphaFoldDB" id="F5ZB75"/>
<protein>
    <submittedName>
        <fullName evidence="1">Uncharacterized protein</fullName>
    </submittedName>
</protein>
<gene>
    <name evidence="1" type="ordered locus">ambt_05620</name>
</gene>
<dbReference type="KEGG" id="alt:ambt_05620"/>
<keyword evidence="2" id="KW-1185">Reference proteome</keyword>
<sequence>MTLFAALRNQPFLCSSSLQTLAQWLGTTLVSLLLLGCSMSHQSGKVSLTEGMDESAGPVPAYIISTPTATYYLEKHGGGLSSMLDKDGVDWIGFNNIKGSGHKGEYRGFPNAIHKQDGSYFHAMNAGTDKANGEVLIEHQNHVRIAFTSANGKWVGQWDFYPSHCDFTMTTVSPGYHYWVQYEGVPGGTMDDTDFWFNSATDIRHPINDSHKGDLPSPEWYAFGDESSPRMIFLLNHDDDTHPDNYVSRPHMTVLGFGRQEKNKFLNTPKTFSIGFIESVEYEKVSKDVATILN</sequence>
<evidence type="ECO:0000313" key="2">
    <source>
        <dbReference type="Proteomes" id="UP000000683"/>
    </source>
</evidence>
<evidence type="ECO:0000313" key="1">
    <source>
        <dbReference type="EMBL" id="AEF02668.1"/>
    </source>
</evidence>